<comment type="caution">
    <text evidence="2">The sequence shown here is derived from an EMBL/GenBank/DDBJ whole genome shotgun (WGS) entry which is preliminary data.</text>
</comment>
<feature type="region of interest" description="Disordered" evidence="1">
    <location>
        <begin position="1"/>
        <end position="48"/>
    </location>
</feature>
<gene>
    <name evidence="2" type="ORF">OEA66_19750</name>
</gene>
<sequence>MKTFLHPCDRLSEDSKSLSHPGNEFSGSSESSPHSAGHFLVGTFTYKQ</sequence>
<reference evidence="2" key="1">
    <citation type="submission" date="2022-10" db="EMBL/GenBank/DDBJ databases">
        <title>Chryseobacterium sp. nov., a novel bacterial species.</title>
        <authorList>
            <person name="Cao Y."/>
        </authorList>
    </citation>
    <scope>NUCLEOTIDE SEQUENCE</scope>
    <source>
        <strain evidence="2">KC 927</strain>
    </source>
</reference>
<evidence type="ECO:0000256" key="1">
    <source>
        <dbReference type="SAM" id="MobiDB-lite"/>
    </source>
</evidence>
<feature type="compositionally biased region" description="Basic and acidic residues" evidence="1">
    <location>
        <begin position="7"/>
        <end position="17"/>
    </location>
</feature>
<evidence type="ECO:0000313" key="3">
    <source>
        <dbReference type="Proteomes" id="UP001070176"/>
    </source>
</evidence>
<feature type="compositionally biased region" description="Low complexity" evidence="1">
    <location>
        <begin position="24"/>
        <end position="39"/>
    </location>
</feature>
<keyword evidence="3" id="KW-1185">Reference proteome</keyword>
<proteinExistence type="predicted"/>
<organism evidence="2 3">
    <name type="scientific">Chryseobacterium luquanense</name>
    <dbReference type="NCBI Taxonomy" id="2983766"/>
    <lineage>
        <taxon>Bacteria</taxon>
        <taxon>Pseudomonadati</taxon>
        <taxon>Bacteroidota</taxon>
        <taxon>Flavobacteriia</taxon>
        <taxon>Flavobacteriales</taxon>
        <taxon>Weeksellaceae</taxon>
        <taxon>Chryseobacterium group</taxon>
        <taxon>Chryseobacterium</taxon>
    </lineage>
</organism>
<evidence type="ECO:0000313" key="2">
    <source>
        <dbReference type="EMBL" id="MCX8534588.1"/>
    </source>
</evidence>
<dbReference type="EMBL" id="JAOVZV010000029">
    <property type="protein sequence ID" value="MCX8534588.1"/>
    <property type="molecule type" value="Genomic_DNA"/>
</dbReference>
<protein>
    <submittedName>
        <fullName evidence="2">Uncharacterized protein</fullName>
    </submittedName>
</protein>
<dbReference type="Proteomes" id="UP001070176">
    <property type="component" value="Unassembled WGS sequence"/>
</dbReference>
<dbReference type="RefSeq" id="WP_267283024.1">
    <property type="nucleotide sequence ID" value="NZ_JAOVZV010000029.1"/>
</dbReference>
<name>A0ABT3Y929_9FLAO</name>
<accession>A0ABT3Y929</accession>